<dbReference type="PIRSF" id="PIRSF006470">
    <property type="entry name" value="DctB"/>
    <property type="match status" value="1"/>
</dbReference>
<name>A0A2U1JJC4_9BACI</name>
<evidence type="ECO:0000256" key="1">
    <source>
        <dbReference type="ARBA" id="ARBA00004196"/>
    </source>
</evidence>
<dbReference type="Pfam" id="PF03480">
    <property type="entry name" value="DctP"/>
    <property type="match status" value="1"/>
</dbReference>
<evidence type="ECO:0000256" key="2">
    <source>
        <dbReference type="ARBA" id="ARBA00009023"/>
    </source>
</evidence>
<organism evidence="6 7">
    <name type="scientific">Pueribacillus theae</name>
    <dbReference type="NCBI Taxonomy" id="2171751"/>
    <lineage>
        <taxon>Bacteria</taxon>
        <taxon>Bacillati</taxon>
        <taxon>Bacillota</taxon>
        <taxon>Bacilli</taxon>
        <taxon>Bacillales</taxon>
        <taxon>Bacillaceae</taxon>
        <taxon>Pueribacillus</taxon>
    </lineage>
</organism>
<dbReference type="GO" id="GO:0030288">
    <property type="term" value="C:outer membrane-bounded periplasmic space"/>
    <property type="evidence" value="ECO:0007669"/>
    <property type="project" value="InterPro"/>
</dbReference>
<dbReference type="InterPro" id="IPR004682">
    <property type="entry name" value="TRAP_DctP"/>
</dbReference>
<reference evidence="6 7" key="1">
    <citation type="submission" date="2018-04" db="EMBL/GenBank/DDBJ databases">
        <title>Camelliibacillus theae gen. nov., sp. nov., isolated from Pu'er tea.</title>
        <authorList>
            <person name="Niu L."/>
        </authorList>
    </citation>
    <scope>NUCLEOTIDE SEQUENCE [LARGE SCALE GENOMIC DNA]</scope>
    <source>
        <strain evidence="6 7">T8</strain>
    </source>
</reference>
<accession>A0A2U1JJC4</accession>
<dbReference type="PANTHER" id="PTHR33376:SF4">
    <property type="entry name" value="SIALIC ACID-BINDING PERIPLASMIC PROTEIN SIAP"/>
    <property type="match status" value="1"/>
</dbReference>
<comment type="subcellular location">
    <subcellularLocation>
        <location evidence="1">Cell envelope</location>
    </subcellularLocation>
</comment>
<evidence type="ECO:0008006" key="8">
    <source>
        <dbReference type="Google" id="ProtNLM"/>
    </source>
</evidence>
<dbReference type="AlphaFoldDB" id="A0A2U1JJC4"/>
<gene>
    <name evidence="6" type="ORF">DCC39_18380</name>
</gene>
<keyword evidence="7" id="KW-1185">Reference proteome</keyword>
<dbReference type="GO" id="GO:0055085">
    <property type="term" value="P:transmembrane transport"/>
    <property type="evidence" value="ECO:0007669"/>
    <property type="project" value="InterPro"/>
</dbReference>
<sequence length="348" mass="38992">MKKKNKFIINILGLVLTMGLLSACGNNDEAGTTSENNEDSTGEQIILKMGNITQANSELSLTLERIGKELEKRTDGRIKAEYYPAGQLGNESDMMQQLNTGSLDIGNITTAQLSNSSPAFGAWLMPFLVDNHEQAYKLWTSEESMALFDTLTDENVKGLGYSSSGFRYILSTKPIVEAKDFNGYKLRTTPSPTILDYWNSLKASPTPMPLTEVYTSLQTGVIDGIDIDSEAVTSEKLTDIAKHMTPDNHMYWASAILINKDLWNRLSEEDQELLQEVVNEKTKENAEQIEANEKELLETGEETLGITIHSLKDRSEFDPYIKKVEDIWKEKSPEIADFLKKAEEIKAE</sequence>
<feature type="signal peptide" evidence="5">
    <location>
        <begin position="1"/>
        <end position="23"/>
    </location>
</feature>
<dbReference type="PROSITE" id="PS51257">
    <property type="entry name" value="PROKAR_LIPOPROTEIN"/>
    <property type="match status" value="1"/>
</dbReference>
<evidence type="ECO:0000256" key="3">
    <source>
        <dbReference type="ARBA" id="ARBA00022448"/>
    </source>
</evidence>
<dbReference type="EMBL" id="QCZG01000078">
    <property type="protein sequence ID" value="PWA05115.1"/>
    <property type="molecule type" value="Genomic_DNA"/>
</dbReference>
<proteinExistence type="inferred from homology"/>
<protein>
    <recommendedName>
        <fullName evidence="8">C4-dicarboxylate ABC transporter substrate-binding protein</fullName>
    </recommendedName>
</protein>
<dbReference type="OrthoDB" id="9776801at2"/>
<dbReference type="Proteomes" id="UP000245998">
    <property type="component" value="Unassembled WGS sequence"/>
</dbReference>
<keyword evidence="4 5" id="KW-0732">Signal</keyword>
<evidence type="ECO:0000256" key="4">
    <source>
        <dbReference type="ARBA" id="ARBA00022729"/>
    </source>
</evidence>
<keyword evidence="3" id="KW-0813">Transport</keyword>
<dbReference type="PANTHER" id="PTHR33376">
    <property type="match status" value="1"/>
</dbReference>
<dbReference type="RefSeq" id="WP_116556341.1">
    <property type="nucleotide sequence ID" value="NZ_QCZG01000078.1"/>
</dbReference>
<evidence type="ECO:0000256" key="5">
    <source>
        <dbReference type="SAM" id="SignalP"/>
    </source>
</evidence>
<dbReference type="NCBIfam" id="NF037995">
    <property type="entry name" value="TRAP_S1"/>
    <property type="match status" value="1"/>
</dbReference>
<dbReference type="Gene3D" id="3.40.190.170">
    <property type="entry name" value="Bacterial extracellular solute-binding protein, family 7"/>
    <property type="match status" value="1"/>
</dbReference>
<dbReference type="InterPro" id="IPR038404">
    <property type="entry name" value="TRAP_DctP_sf"/>
</dbReference>
<dbReference type="InterPro" id="IPR018389">
    <property type="entry name" value="DctP_fam"/>
</dbReference>
<feature type="chain" id="PRO_5038426563" description="C4-dicarboxylate ABC transporter substrate-binding protein" evidence="5">
    <location>
        <begin position="24"/>
        <end position="348"/>
    </location>
</feature>
<comment type="caution">
    <text evidence="6">The sequence shown here is derived from an EMBL/GenBank/DDBJ whole genome shotgun (WGS) entry which is preliminary data.</text>
</comment>
<evidence type="ECO:0000313" key="7">
    <source>
        <dbReference type="Proteomes" id="UP000245998"/>
    </source>
</evidence>
<dbReference type="CDD" id="cd13603">
    <property type="entry name" value="PBP2_TRAP_Siap_TeaA_like"/>
    <property type="match status" value="1"/>
</dbReference>
<comment type="similarity">
    <text evidence="2">Belongs to the bacterial solute-binding protein 7 family.</text>
</comment>
<evidence type="ECO:0000313" key="6">
    <source>
        <dbReference type="EMBL" id="PWA05115.1"/>
    </source>
</evidence>